<gene>
    <name evidence="5" type="ORF">LUZ63_011631</name>
</gene>
<evidence type="ECO:0000259" key="3">
    <source>
        <dbReference type="PROSITE" id="PS50097"/>
    </source>
</evidence>
<dbReference type="Pfam" id="PF00651">
    <property type="entry name" value="BTB"/>
    <property type="match status" value="1"/>
</dbReference>
<dbReference type="InterPro" id="IPR056423">
    <property type="entry name" value="BACK_BPM_SPOP"/>
</dbReference>
<dbReference type="CDD" id="cd00121">
    <property type="entry name" value="MATH"/>
    <property type="match status" value="1"/>
</dbReference>
<comment type="caution">
    <text evidence="5">The sequence shown here is derived from an EMBL/GenBank/DDBJ whole genome shotgun (WGS) entry which is preliminary data.</text>
</comment>
<dbReference type="PROSITE" id="PS50144">
    <property type="entry name" value="MATH"/>
    <property type="match status" value="1"/>
</dbReference>
<dbReference type="OrthoDB" id="657261at2759"/>
<evidence type="ECO:0000313" key="5">
    <source>
        <dbReference type="EMBL" id="KAJ1694933.1"/>
    </source>
</evidence>
<organism evidence="5 6">
    <name type="scientific">Rhynchospora breviuscula</name>
    <dbReference type="NCBI Taxonomy" id="2022672"/>
    <lineage>
        <taxon>Eukaryota</taxon>
        <taxon>Viridiplantae</taxon>
        <taxon>Streptophyta</taxon>
        <taxon>Embryophyta</taxon>
        <taxon>Tracheophyta</taxon>
        <taxon>Spermatophyta</taxon>
        <taxon>Magnoliopsida</taxon>
        <taxon>Liliopsida</taxon>
        <taxon>Poales</taxon>
        <taxon>Cyperaceae</taxon>
        <taxon>Cyperoideae</taxon>
        <taxon>Rhynchosporeae</taxon>
        <taxon>Rhynchospora</taxon>
    </lineage>
</organism>
<dbReference type="AlphaFoldDB" id="A0A9Q0HR61"/>
<dbReference type="SUPFAM" id="SSF49599">
    <property type="entry name" value="TRAF domain-like"/>
    <property type="match status" value="1"/>
</dbReference>
<evidence type="ECO:0000256" key="1">
    <source>
        <dbReference type="ARBA" id="ARBA00004906"/>
    </source>
</evidence>
<dbReference type="PANTHER" id="PTHR26379:SF187">
    <property type="entry name" value="OS07G0655300 PROTEIN"/>
    <property type="match status" value="1"/>
</dbReference>
<dbReference type="PANTHER" id="PTHR26379">
    <property type="entry name" value="BTB/POZ AND MATH DOMAIN-CONTAINING PROTEIN 1"/>
    <property type="match status" value="1"/>
</dbReference>
<feature type="domain" description="BTB" evidence="3">
    <location>
        <begin position="190"/>
        <end position="258"/>
    </location>
</feature>
<dbReference type="Gene3D" id="2.60.210.10">
    <property type="entry name" value="Apoptosis, Tumor Necrosis Factor Receptor Associated Protein 2, Chain A"/>
    <property type="match status" value="1"/>
</dbReference>
<dbReference type="Proteomes" id="UP001151287">
    <property type="component" value="Unassembled WGS sequence"/>
</dbReference>
<dbReference type="FunFam" id="3.30.710.10:FF:000159">
    <property type="entry name" value="Speckle-type POZ protein B"/>
    <property type="match status" value="1"/>
</dbReference>
<dbReference type="Gene3D" id="3.30.710.10">
    <property type="entry name" value="Potassium Channel Kv1.1, Chain A"/>
    <property type="match status" value="1"/>
</dbReference>
<dbReference type="InterPro" id="IPR045005">
    <property type="entry name" value="BPM1-6"/>
</dbReference>
<dbReference type="PROSITE" id="PS50097">
    <property type="entry name" value="BTB"/>
    <property type="match status" value="1"/>
</dbReference>
<evidence type="ECO:0000259" key="4">
    <source>
        <dbReference type="PROSITE" id="PS50144"/>
    </source>
</evidence>
<feature type="domain" description="MATH" evidence="4">
    <location>
        <begin position="22"/>
        <end position="153"/>
    </location>
</feature>
<protein>
    <submittedName>
        <fullName evidence="5">Uncharacterized protein</fullName>
    </submittedName>
</protein>
<dbReference type="CDD" id="cd18280">
    <property type="entry name" value="BTB_POZ_BPM_plant"/>
    <property type="match status" value="1"/>
</dbReference>
<dbReference type="InterPro" id="IPR000210">
    <property type="entry name" value="BTB/POZ_dom"/>
</dbReference>
<dbReference type="Gene3D" id="6.10.250.3030">
    <property type="match status" value="1"/>
</dbReference>
<dbReference type="InterPro" id="IPR002083">
    <property type="entry name" value="MATH/TRAF_dom"/>
</dbReference>
<sequence length="326" mass="36801">MAGCSPTNQSRADTICRMEAASGSHTVKIVASSLSKGLGIGNSIECAKFSLYGHQWALLYYPDGIYTRQFNYCISFYLKLLTEIREGEGEMKVVLEFRLLDDKGKTATDASKSARVTFLKKGDIKGFDEFLNRSYLEASNFIKDDCFTVRCTVRVIKPWYEQVVKRPRVLVPAPDLHEHFGHLLDSEEGSDVTFRLNDGATFNAHRLILAARSPVFRAELFGPMMESKTNCINIQDMEASVFRALLHFIYTDSVPEQYMESHAMAQHLLVAADRYGMERLKVACEEKLSGCIDVDNVGTTLALAEQHNCVQLKSICLDFISRYQWV</sequence>
<name>A0A9Q0HR61_9POAL</name>
<evidence type="ECO:0000313" key="6">
    <source>
        <dbReference type="Proteomes" id="UP001151287"/>
    </source>
</evidence>
<dbReference type="SMART" id="SM00225">
    <property type="entry name" value="BTB"/>
    <property type="match status" value="1"/>
</dbReference>
<dbReference type="SUPFAM" id="SSF54695">
    <property type="entry name" value="POZ domain"/>
    <property type="match status" value="1"/>
</dbReference>
<proteinExistence type="inferred from homology"/>
<accession>A0A9Q0HR61</accession>
<dbReference type="EMBL" id="JAMQYH010000003">
    <property type="protein sequence ID" value="KAJ1694933.1"/>
    <property type="molecule type" value="Genomic_DNA"/>
</dbReference>
<dbReference type="InterPro" id="IPR011333">
    <property type="entry name" value="SKP1/BTB/POZ_sf"/>
</dbReference>
<reference evidence="5" key="1">
    <citation type="journal article" date="2022" name="Cell">
        <title>Repeat-based holocentromeres influence genome architecture and karyotype evolution.</title>
        <authorList>
            <person name="Hofstatter P.G."/>
            <person name="Thangavel G."/>
            <person name="Lux T."/>
            <person name="Neumann P."/>
            <person name="Vondrak T."/>
            <person name="Novak P."/>
            <person name="Zhang M."/>
            <person name="Costa L."/>
            <person name="Castellani M."/>
            <person name="Scott A."/>
            <person name="Toegelov H."/>
            <person name="Fuchs J."/>
            <person name="Mata-Sucre Y."/>
            <person name="Dias Y."/>
            <person name="Vanzela A.L.L."/>
            <person name="Huettel B."/>
            <person name="Almeida C.C.S."/>
            <person name="Simkova H."/>
            <person name="Souza G."/>
            <person name="Pedrosa-Harand A."/>
            <person name="Macas J."/>
            <person name="Mayer K.F.X."/>
            <person name="Houben A."/>
            <person name="Marques A."/>
        </authorList>
    </citation>
    <scope>NUCLEOTIDE SEQUENCE</scope>
    <source>
        <strain evidence="5">RhyBre1mFocal</strain>
    </source>
</reference>
<dbReference type="InterPro" id="IPR008974">
    <property type="entry name" value="TRAF-like"/>
</dbReference>
<keyword evidence="6" id="KW-1185">Reference proteome</keyword>
<dbReference type="Pfam" id="PF24570">
    <property type="entry name" value="BACK_BPM_SPOP"/>
    <property type="match status" value="1"/>
</dbReference>
<comment type="pathway">
    <text evidence="1">Protein modification; protein ubiquitination.</text>
</comment>
<comment type="similarity">
    <text evidence="2">Belongs to the Tdpoz family.</text>
</comment>
<dbReference type="Pfam" id="PF22486">
    <property type="entry name" value="MATH_2"/>
    <property type="match status" value="1"/>
</dbReference>
<dbReference type="GO" id="GO:0016567">
    <property type="term" value="P:protein ubiquitination"/>
    <property type="evidence" value="ECO:0007669"/>
    <property type="project" value="InterPro"/>
</dbReference>
<evidence type="ECO:0000256" key="2">
    <source>
        <dbReference type="ARBA" id="ARBA00010846"/>
    </source>
</evidence>